<evidence type="ECO:0000256" key="8">
    <source>
        <dbReference type="ARBA" id="ARBA00039866"/>
    </source>
</evidence>
<dbReference type="InterPro" id="IPR052351">
    <property type="entry name" value="Ornithine_N-alpha-AT"/>
</dbReference>
<dbReference type="GO" id="GO:0043810">
    <property type="term" value="F:ornithine-acyl [acyl carrier protein] N-acyltransferase activity"/>
    <property type="evidence" value="ECO:0007669"/>
    <property type="project" value="UniProtKB-EC"/>
</dbReference>
<dbReference type="Pfam" id="PF13444">
    <property type="entry name" value="Acetyltransf_5"/>
    <property type="match status" value="1"/>
</dbReference>
<evidence type="ECO:0000313" key="12">
    <source>
        <dbReference type="Proteomes" id="UP000095347"/>
    </source>
</evidence>
<gene>
    <name evidence="11" type="ORF">BEN30_02105</name>
</gene>
<dbReference type="OrthoDB" id="9787072at2"/>
<keyword evidence="3" id="KW-0808">Transferase</keyword>
<dbReference type="Proteomes" id="UP000095347">
    <property type="component" value="Unassembled WGS sequence"/>
</dbReference>
<dbReference type="STRING" id="28181.BEN30_02105"/>
<evidence type="ECO:0000256" key="9">
    <source>
        <dbReference type="ARBA" id="ARBA00045724"/>
    </source>
</evidence>
<keyword evidence="5" id="KW-0012">Acyltransferase</keyword>
<dbReference type="PANTHER" id="PTHR37323:SF1">
    <property type="entry name" value="L-ORNITHINE N(ALPHA)-ACYLTRANSFERASE"/>
    <property type="match status" value="1"/>
</dbReference>
<dbReference type="Gene3D" id="3.40.630.30">
    <property type="match status" value="1"/>
</dbReference>
<evidence type="ECO:0000256" key="1">
    <source>
        <dbReference type="ARBA" id="ARBA00005189"/>
    </source>
</evidence>
<keyword evidence="12" id="KW-1185">Reference proteome</keyword>
<dbReference type="EMBL" id="MCGG01000002">
    <property type="protein sequence ID" value="OEJ69652.1"/>
    <property type="molecule type" value="Genomic_DNA"/>
</dbReference>
<accession>A0A1E5QCD6</accession>
<keyword evidence="4" id="KW-0443">Lipid metabolism</keyword>
<sequence length="276" mass="31145">MKPLIVNNLEIRLAETDREVDASLALRYRIFYEEMGAKATPRVLATERDFDPYDEFCDHLLVIDRDRGSAAHPCVVGTYRLLRGEVADDYAGFYSESEFELGPLIYRSGQVLELGRSCIDSNYRSRGTMQLLWRGIADYVFAHSIRYMFGCASIPGINPSDMKLPLSYLYHHHLAPRPIRTHALEERFVDMNMMAKDTIDVGQALRELPPLIKGYLRVGGVVGDGAVIDYDFNTVDVNIIVETENVTAKYLNHYTRDNDKAAVQEIDKVAAQGTAA</sequence>
<reference evidence="12" key="1">
    <citation type="submission" date="2016-07" db="EMBL/GenBank/DDBJ databases">
        <authorList>
            <person name="Florea S."/>
            <person name="Webb J.S."/>
            <person name="Jaromczyk J."/>
            <person name="Schardl C.L."/>
        </authorList>
    </citation>
    <scope>NUCLEOTIDE SEQUENCE [LARGE SCALE GENOMIC DNA]</scope>
    <source>
        <strain evidence="12">MV-1</strain>
    </source>
</reference>
<evidence type="ECO:0000256" key="7">
    <source>
        <dbReference type="ARBA" id="ARBA00039058"/>
    </source>
</evidence>
<evidence type="ECO:0000256" key="5">
    <source>
        <dbReference type="ARBA" id="ARBA00023315"/>
    </source>
</evidence>
<dbReference type="InterPro" id="IPR016181">
    <property type="entry name" value="Acyl_CoA_acyltransferase"/>
</dbReference>
<name>A0A1E5QCD6_9PROT</name>
<organism evidence="11 12">
    <name type="scientific">Magnetovibrio blakemorei</name>
    <dbReference type="NCBI Taxonomy" id="28181"/>
    <lineage>
        <taxon>Bacteria</taxon>
        <taxon>Pseudomonadati</taxon>
        <taxon>Pseudomonadota</taxon>
        <taxon>Alphaproteobacteria</taxon>
        <taxon>Rhodospirillales</taxon>
        <taxon>Magnetovibrionaceae</taxon>
        <taxon>Magnetovibrio</taxon>
    </lineage>
</organism>
<evidence type="ECO:0000256" key="6">
    <source>
        <dbReference type="ARBA" id="ARBA00038095"/>
    </source>
</evidence>
<keyword evidence="2" id="KW-0444">Lipid biosynthesis</keyword>
<protein>
    <recommendedName>
        <fullName evidence="8">L-ornithine N(alpha)-acyltransferase</fullName>
        <ecNumber evidence="7">2.3.2.30</ecNumber>
    </recommendedName>
</protein>
<evidence type="ECO:0000256" key="4">
    <source>
        <dbReference type="ARBA" id="ARBA00023098"/>
    </source>
</evidence>
<evidence type="ECO:0000256" key="3">
    <source>
        <dbReference type="ARBA" id="ARBA00022679"/>
    </source>
</evidence>
<comment type="function">
    <text evidence="9">Catalyzes the first step in the biosynthesis of ornithine lipids, which are phosphorus-free membrane lipids. Catalyzes the 3-hydroxyacyl-acyl carrier protein-dependent acylation of ornithine to form lyso-ornithine lipid (LOL).</text>
</comment>
<dbReference type="PANTHER" id="PTHR37323">
    <property type="entry name" value="GCN5-RELATED N-ACETYLTRANSFERASE"/>
    <property type="match status" value="1"/>
</dbReference>
<dbReference type="EC" id="2.3.2.30" evidence="7"/>
<comment type="catalytic activity">
    <reaction evidence="10">
        <text>a (3R)-hydroxyacyl-[ACP] + L-ornithine = a lyso-ornithine lipid + holo-[ACP] + H(+)</text>
        <dbReference type="Rhea" id="RHEA:20633"/>
        <dbReference type="Rhea" id="RHEA-COMP:9685"/>
        <dbReference type="Rhea" id="RHEA-COMP:9945"/>
        <dbReference type="ChEBI" id="CHEBI:15378"/>
        <dbReference type="ChEBI" id="CHEBI:46911"/>
        <dbReference type="ChEBI" id="CHEBI:64479"/>
        <dbReference type="ChEBI" id="CHEBI:78827"/>
        <dbReference type="ChEBI" id="CHEBI:138482"/>
        <dbReference type="EC" id="2.3.2.30"/>
    </reaction>
    <physiologicalReaction direction="left-to-right" evidence="10">
        <dbReference type="Rhea" id="RHEA:20634"/>
    </physiologicalReaction>
</comment>
<evidence type="ECO:0000256" key="2">
    <source>
        <dbReference type="ARBA" id="ARBA00022516"/>
    </source>
</evidence>
<comment type="caution">
    <text evidence="11">The sequence shown here is derived from an EMBL/GenBank/DDBJ whole genome shotgun (WGS) entry which is preliminary data.</text>
</comment>
<comment type="pathway">
    <text evidence="1">Lipid metabolism.</text>
</comment>
<comment type="similarity">
    <text evidence="6">Belongs to the acetyltransferase family. OlsB subfamily.</text>
</comment>
<dbReference type="AlphaFoldDB" id="A0A1E5QCD6"/>
<dbReference type="GO" id="GO:0006629">
    <property type="term" value="P:lipid metabolic process"/>
    <property type="evidence" value="ECO:0007669"/>
    <property type="project" value="UniProtKB-KW"/>
</dbReference>
<evidence type="ECO:0000256" key="10">
    <source>
        <dbReference type="ARBA" id="ARBA00047785"/>
    </source>
</evidence>
<proteinExistence type="inferred from homology"/>
<dbReference type="SUPFAM" id="SSF55729">
    <property type="entry name" value="Acyl-CoA N-acyltransferases (Nat)"/>
    <property type="match status" value="1"/>
</dbReference>
<evidence type="ECO:0000313" key="11">
    <source>
        <dbReference type="EMBL" id="OEJ69652.1"/>
    </source>
</evidence>
<dbReference type="RefSeq" id="WP_069956369.1">
    <property type="nucleotide sequence ID" value="NZ_MCGG01000002.1"/>
</dbReference>